<protein>
    <submittedName>
        <fullName evidence="1">Uncharacterized protein</fullName>
    </submittedName>
</protein>
<dbReference type="Proteomes" id="UP000076408">
    <property type="component" value="Unassembled WGS sequence"/>
</dbReference>
<reference evidence="1" key="2">
    <citation type="submission" date="2020-05" db="UniProtKB">
        <authorList>
            <consortium name="EnsemblMetazoa"/>
        </authorList>
    </citation>
    <scope>IDENTIFICATION</scope>
    <source>
        <strain evidence="1">Indian</strain>
    </source>
</reference>
<sequence length="240" mass="27331">MKKELWELGHQLPADNKFQAVLKLALLKKSFDSAQLTSNQTNDQHRKMCRKCHISWSDGFFSVEVIPSSNRSRTQIEKLLSKGRPTKKRQSLIEHLKTRMGRVAKYTCLVCSYKTRIPLDWDAKWAAPPAVQTVPQEDTFKESYHRWQKEQWQKRKHGMNEKAGLKIPPQLSNKQLKKSGNWVGNATARTPASRNNHSTPVDFKLVQYDLKCSLSGNANTKPKAKSKASKAVGKFGGTLK</sequence>
<dbReference type="OMA" id="CHIPWSA"/>
<evidence type="ECO:0000313" key="2">
    <source>
        <dbReference type="Proteomes" id="UP000076408"/>
    </source>
</evidence>
<dbReference type="VEuPathDB" id="VectorBase:ASTE006416"/>
<name>A0A182XZN2_ANOST</name>
<dbReference type="VEuPathDB" id="VectorBase:ASTEI20_035219"/>
<keyword evidence="2" id="KW-1185">Reference proteome</keyword>
<dbReference type="VEuPathDB" id="VectorBase:ASTEI01668"/>
<reference evidence="2" key="1">
    <citation type="journal article" date="2014" name="Genome Biol.">
        <title>Genome analysis of a major urban malaria vector mosquito, Anopheles stephensi.</title>
        <authorList>
            <person name="Jiang X."/>
            <person name="Peery A."/>
            <person name="Hall A.B."/>
            <person name="Sharma A."/>
            <person name="Chen X.G."/>
            <person name="Waterhouse R.M."/>
            <person name="Komissarov A."/>
            <person name="Riehle M.M."/>
            <person name="Shouche Y."/>
            <person name="Sharakhova M.V."/>
            <person name="Lawson D."/>
            <person name="Pakpour N."/>
            <person name="Arensburger P."/>
            <person name="Davidson V.L."/>
            <person name="Eiglmeier K."/>
            <person name="Emrich S."/>
            <person name="George P."/>
            <person name="Kennedy R.C."/>
            <person name="Mane S.P."/>
            <person name="Maslen G."/>
            <person name="Oringanje C."/>
            <person name="Qi Y."/>
            <person name="Settlage R."/>
            <person name="Tojo M."/>
            <person name="Tubio J.M."/>
            <person name="Unger M.F."/>
            <person name="Wang B."/>
            <person name="Vernick K.D."/>
            <person name="Ribeiro J.M."/>
            <person name="James A.A."/>
            <person name="Michel K."/>
            <person name="Riehle M.A."/>
            <person name="Luckhart S."/>
            <person name="Sharakhov I.V."/>
            <person name="Tu Z."/>
        </authorList>
    </citation>
    <scope>NUCLEOTIDE SEQUENCE [LARGE SCALE GENOMIC DNA]</scope>
    <source>
        <strain evidence="2">Indian</strain>
    </source>
</reference>
<accession>A0A182XZN2</accession>
<dbReference type="EnsemblMetazoa" id="ASTEI01668-RA">
    <property type="protein sequence ID" value="ASTEI01668-PA"/>
    <property type="gene ID" value="ASTEI01668"/>
</dbReference>
<evidence type="ECO:0000313" key="1">
    <source>
        <dbReference type="EnsemblMetazoa" id="ASTEI01668-PA"/>
    </source>
</evidence>
<organism evidence="1 2">
    <name type="scientific">Anopheles stephensi</name>
    <name type="common">Indo-Pakistan malaria mosquito</name>
    <dbReference type="NCBI Taxonomy" id="30069"/>
    <lineage>
        <taxon>Eukaryota</taxon>
        <taxon>Metazoa</taxon>
        <taxon>Ecdysozoa</taxon>
        <taxon>Arthropoda</taxon>
        <taxon>Hexapoda</taxon>
        <taxon>Insecta</taxon>
        <taxon>Pterygota</taxon>
        <taxon>Neoptera</taxon>
        <taxon>Endopterygota</taxon>
        <taxon>Diptera</taxon>
        <taxon>Nematocera</taxon>
        <taxon>Culicoidea</taxon>
        <taxon>Culicidae</taxon>
        <taxon>Anophelinae</taxon>
        <taxon>Anopheles</taxon>
    </lineage>
</organism>
<dbReference type="AlphaFoldDB" id="A0A182XZN2"/>
<proteinExistence type="predicted"/>